<keyword evidence="3" id="KW-1185">Reference proteome</keyword>
<proteinExistence type="predicted"/>
<evidence type="ECO:0000313" key="2">
    <source>
        <dbReference type="EMBL" id="KAK5092150.1"/>
    </source>
</evidence>
<dbReference type="Proteomes" id="UP001345013">
    <property type="component" value="Unassembled WGS sequence"/>
</dbReference>
<feature type="region of interest" description="Disordered" evidence="1">
    <location>
        <begin position="27"/>
        <end position="50"/>
    </location>
</feature>
<reference evidence="2 3" key="1">
    <citation type="submission" date="2023-08" db="EMBL/GenBank/DDBJ databases">
        <title>Black Yeasts Isolated from many extreme environments.</title>
        <authorList>
            <person name="Coleine C."/>
            <person name="Stajich J.E."/>
            <person name="Selbmann L."/>
        </authorList>
    </citation>
    <scope>NUCLEOTIDE SEQUENCE [LARGE SCALE GENOMIC DNA]</scope>
    <source>
        <strain evidence="2 3">CCFEE 5885</strain>
    </source>
</reference>
<gene>
    <name evidence="2" type="ORF">LTR24_005492</name>
</gene>
<name>A0ABR0K8S4_9EURO</name>
<sequence length="272" mass="30471">MAFNEKQDYLTAGKQFDAADLYSLSTSPLPPATPRRQSNESSPARSDYGTEIKEMMTTSSGMTKSLDLYHTKSHINIRIHDLSGNCIYYVDNSTFKPGKPDVTLFAGSEKGGQVLGVCRWSTMFSKGLTVGIGDPSVNEKGMIWEEVRSEHVMHPEYRWSVTLPSGTRYAFAWLRIHGADVRSESADANGLSNKNFKLVDCSDPNKEALAVFANNRWKSWKKLGKFMIKVDGRERGWGDQWEVMVLLSVLGLVEMSRRRGRNRRAQGGNYGG</sequence>
<organism evidence="2 3">
    <name type="scientific">Lithohypha guttulata</name>
    <dbReference type="NCBI Taxonomy" id="1690604"/>
    <lineage>
        <taxon>Eukaryota</taxon>
        <taxon>Fungi</taxon>
        <taxon>Dikarya</taxon>
        <taxon>Ascomycota</taxon>
        <taxon>Pezizomycotina</taxon>
        <taxon>Eurotiomycetes</taxon>
        <taxon>Chaetothyriomycetidae</taxon>
        <taxon>Chaetothyriales</taxon>
        <taxon>Trichomeriaceae</taxon>
        <taxon>Lithohypha</taxon>
    </lineage>
</organism>
<protein>
    <submittedName>
        <fullName evidence="2">Uncharacterized protein</fullName>
    </submittedName>
</protein>
<comment type="caution">
    <text evidence="2">The sequence shown here is derived from an EMBL/GenBank/DDBJ whole genome shotgun (WGS) entry which is preliminary data.</text>
</comment>
<evidence type="ECO:0000256" key="1">
    <source>
        <dbReference type="SAM" id="MobiDB-lite"/>
    </source>
</evidence>
<evidence type="ECO:0000313" key="3">
    <source>
        <dbReference type="Proteomes" id="UP001345013"/>
    </source>
</evidence>
<accession>A0ABR0K8S4</accession>
<dbReference type="EMBL" id="JAVRRG010000063">
    <property type="protein sequence ID" value="KAK5092150.1"/>
    <property type="molecule type" value="Genomic_DNA"/>
</dbReference>
<feature type="compositionally biased region" description="Polar residues" evidence="1">
    <location>
        <begin position="35"/>
        <end position="44"/>
    </location>
</feature>